<evidence type="ECO:0000313" key="9">
    <source>
        <dbReference type="Proteomes" id="UP000257109"/>
    </source>
</evidence>
<proteinExistence type="predicted"/>
<keyword evidence="1" id="KW-0808">Transferase</keyword>
<keyword evidence="9" id="KW-1185">Reference proteome</keyword>
<evidence type="ECO:0000256" key="1">
    <source>
        <dbReference type="ARBA" id="ARBA00022679"/>
    </source>
</evidence>
<reference evidence="8" key="1">
    <citation type="submission" date="2018-05" db="EMBL/GenBank/DDBJ databases">
        <title>Draft genome of Mucuna pruriens seed.</title>
        <authorList>
            <person name="Nnadi N.E."/>
            <person name="Vos R."/>
            <person name="Hasami M.H."/>
            <person name="Devisetty U.K."/>
            <person name="Aguiy J.C."/>
        </authorList>
    </citation>
    <scope>NUCLEOTIDE SEQUENCE [LARGE SCALE GENOMIC DNA]</scope>
    <source>
        <strain evidence="8">JCA_2017</strain>
    </source>
</reference>
<dbReference type="GO" id="GO:0003964">
    <property type="term" value="F:RNA-directed DNA polymerase activity"/>
    <property type="evidence" value="ECO:0007669"/>
    <property type="project" value="UniProtKB-KW"/>
</dbReference>
<dbReference type="CDD" id="cd09274">
    <property type="entry name" value="RNase_HI_RT_Ty3"/>
    <property type="match status" value="1"/>
</dbReference>
<name>A0A371H251_MUCPR</name>
<evidence type="ECO:0000256" key="5">
    <source>
        <dbReference type="ARBA" id="ARBA00022801"/>
    </source>
</evidence>
<comment type="caution">
    <text evidence="8">The sequence shown here is derived from an EMBL/GenBank/DDBJ whole genome shotgun (WGS) entry which is preliminary data.</text>
</comment>
<dbReference type="Proteomes" id="UP000257109">
    <property type="component" value="Unassembled WGS sequence"/>
</dbReference>
<keyword evidence="5" id="KW-0378">Hydrolase</keyword>
<gene>
    <name evidence="8" type="primary">pol</name>
    <name evidence="8" type="ORF">CR513_20408</name>
</gene>
<dbReference type="PANTHER" id="PTHR34072">
    <property type="entry name" value="ENZYMATIC POLYPROTEIN-RELATED"/>
    <property type="match status" value="1"/>
</dbReference>
<organism evidence="8 9">
    <name type="scientific">Mucuna pruriens</name>
    <name type="common">Velvet bean</name>
    <name type="synonym">Dolichos pruriens</name>
    <dbReference type="NCBI Taxonomy" id="157652"/>
    <lineage>
        <taxon>Eukaryota</taxon>
        <taxon>Viridiplantae</taxon>
        <taxon>Streptophyta</taxon>
        <taxon>Embryophyta</taxon>
        <taxon>Tracheophyta</taxon>
        <taxon>Spermatophyta</taxon>
        <taxon>Magnoliopsida</taxon>
        <taxon>eudicotyledons</taxon>
        <taxon>Gunneridae</taxon>
        <taxon>Pentapetalae</taxon>
        <taxon>rosids</taxon>
        <taxon>fabids</taxon>
        <taxon>Fabales</taxon>
        <taxon>Fabaceae</taxon>
        <taxon>Papilionoideae</taxon>
        <taxon>50 kb inversion clade</taxon>
        <taxon>NPAAA clade</taxon>
        <taxon>indigoferoid/millettioid clade</taxon>
        <taxon>Phaseoleae</taxon>
        <taxon>Mucuna</taxon>
    </lineage>
</organism>
<dbReference type="InterPro" id="IPR043502">
    <property type="entry name" value="DNA/RNA_pol_sf"/>
</dbReference>
<keyword evidence="3" id="KW-0540">Nuclease</keyword>
<dbReference type="SUPFAM" id="SSF56672">
    <property type="entry name" value="DNA/RNA polymerases"/>
    <property type="match status" value="1"/>
</dbReference>
<dbReference type="PANTHER" id="PTHR34072:SF57">
    <property type="entry name" value="RNA-DIRECTED DNA POLYMERASE"/>
    <property type="match status" value="1"/>
</dbReference>
<feature type="domain" description="Reverse transcriptase RNase H-like" evidence="7">
    <location>
        <begin position="2"/>
        <end position="98"/>
    </location>
</feature>
<accession>A0A371H251</accession>
<evidence type="ECO:0000256" key="4">
    <source>
        <dbReference type="ARBA" id="ARBA00022759"/>
    </source>
</evidence>
<dbReference type="GO" id="GO:0016787">
    <property type="term" value="F:hydrolase activity"/>
    <property type="evidence" value="ECO:0007669"/>
    <property type="project" value="UniProtKB-KW"/>
</dbReference>
<dbReference type="AlphaFoldDB" id="A0A371H251"/>
<sequence>MCNAINSALGVVLGQRARVGQPVHVIAYVSRTMDLAQQNYTTTEKELLAIVFALDKFRSYLLSSRIVVFSDHAALRYLLKKPDAKLRLIWWMFLLKEFNIENRDKKGVENSVADHLSRIQREEDLIDKLIFSCLNAHQITKANYSIVNPRSIFLKDIMCSISIDSSQHWPSCSRQKLSQYGLGRDLSDLVSAKCRTNTTEMDYLCLELEKQSALGMLMAIATGSSITILRNYAIATSSAVVRIQVDPSSMTITMVDSGGSPPIA</sequence>
<evidence type="ECO:0000313" key="8">
    <source>
        <dbReference type="EMBL" id="RDX96882.1"/>
    </source>
</evidence>
<keyword evidence="6" id="KW-0695">RNA-directed DNA polymerase</keyword>
<evidence type="ECO:0000259" key="7">
    <source>
        <dbReference type="Pfam" id="PF17917"/>
    </source>
</evidence>
<protein>
    <submittedName>
        <fullName evidence="8">Retrovirus-related Pol polyprotein</fullName>
    </submittedName>
</protein>
<dbReference type="Pfam" id="PF17917">
    <property type="entry name" value="RT_RNaseH"/>
    <property type="match status" value="1"/>
</dbReference>
<dbReference type="EMBL" id="QJKJ01003785">
    <property type="protein sequence ID" value="RDX96882.1"/>
    <property type="molecule type" value="Genomic_DNA"/>
</dbReference>
<evidence type="ECO:0000256" key="6">
    <source>
        <dbReference type="ARBA" id="ARBA00022918"/>
    </source>
</evidence>
<dbReference type="GO" id="GO:0004519">
    <property type="term" value="F:endonuclease activity"/>
    <property type="evidence" value="ECO:0007669"/>
    <property type="project" value="UniProtKB-KW"/>
</dbReference>
<dbReference type="InterPro" id="IPR041373">
    <property type="entry name" value="RT_RNaseH"/>
</dbReference>
<evidence type="ECO:0000256" key="3">
    <source>
        <dbReference type="ARBA" id="ARBA00022722"/>
    </source>
</evidence>
<feature type="non-terminal residue" evidence="8">
    <location>
        <position position="1"/>
    </location>
</feature>
<evidence type="ECO:0000256" key="2">
    <source>
        <dbReference type="ARBA" id="ARBA00022695"/>
    </source>
</evidence>
<keyword evidence="2" id="KW-0548">Nucleotidyltransferase</keyword>
<dbReference type="OrthoDB" id="532959at2759"/>
<keyword evidence="4" id="KW-0255">Endonuclease</keyword>